<dbReference type="InterPro" id="IPR039448">
    <property type="entry name" value="Beta_helix"/>
</dbReference>
<dbReference type="CDD" id="cd02891">
    <property type="entry name" value="A2M_like"/>
    <property type="match status" value="1"/>
</dbReference>
<dbReference type="SMART" id="SM00710">
    <property type="entry name" value="PbH1"/>
    <property type="match status" value="24"/>
</dbReference>
<dbReference type="SUPFAM" id="SSF48239">
    <property type="entry name" value="Terpenoid cyclases/Protein prenyltransferases"/>
    <property type="match status" value="1"/>
</dbReference>
<dbReference type="NCBIfam" id="TIGR03804">
    <property type="entry name" value="para_beta_helix"/>
    <property type="match status" value="9"/>
</dbReference>
<dbReference type="InterPro" id="IPR012600">
    <property type="entry name" value="Propeptide_C25"/>
</dbReference>
<dbReference type="InterPro" id="IPR011635">
    <property type="entry name" value="CARDB"/>
</dbReference>
<dbReference type="Pfam" id="PF01364">
    <property type="entry name" value="Peptidase_C25"/>
    <property type="match status" value="1"/>
</dbReference>
<dbReference type="InterPro" id="IPR001769">
    <property type="entry name" value="Gingipain"/>
</dbReference>
<dbReference type="Gene3D" id="2.60.40.10">
    <property type="entry name" value="Immunoglobulins"/>
    <property type="match status" value="1"/>
</dbReference>
<dbReference type="SMART" id="SM01419">
    <property type="entry name" value="Thiol-ester_cl"/>
    <property type="match status" value="1"/>
</dbReference>
<dbReference type="SUPFAM" id="SSF51126">
    <property type="entry name" value="Pectin lyase-like"/>
    <property type="match status" value="4"/>
</dbReference>
<dbReference type="InterPro" id="IPR006633">
    <property type="entry name" value="Carb-bd_sugar_hydrolysis-dom"/>
</dbReference>
<dbReference type="InterPro" id="IPR011050">
    <property type="entry name" value="Pectin_lyase_fold/virulence"/>
</dbReference>
<evidence type="ECO:0000313" key="3">
    <source>
        <dbReference type="EMBL" id="AEF96971.1"/>
    </source>
</evidence>
<feature type="domain" description="Carbohydrate-binding/sugar hydrolysis" evidence="2">
    <location>
        <begin position="1491"/>
        <end position="1627"/>
    </location>
</feature>
<dbReference type="InterPro" id="IPR038490">
    <property type="entry name" value="Gingipain_propep_sf"/>
</dbReference>
<evidence type="ECO:0000259" key="2">
    <source>
        <dbReference type="SMART" id="SM00722"/>
    </source>
</evidence>
<dbReference type="Pfam" id="PF13229">
    <property type="entry name" value="Beta_helix"/>
    <property type="match status" value="1"/>
</dbReference>
<feature type="domain" description="Carbohydrate-binding/sugar hydrolysis" evidence="2">
    <location>
        <begin position="695"/>
        <end position="832"/>
    </location>
</feature>
<dbReference type="InterPro" id="IPR006626">
    <property type="entry name" value="PbH1"/>
</dbReference>
<dbReference type="GO" id="GO:0005615">
    <property type="term" value="C:extracellular space"/>
    <property type="evidence" value="ECO:0007669"/>
    <property type="project" value="InterPro"/>
</dbReference>
<dbReference type="Gene3D" id="2.60.40.3800">
    <property type="match status" value="1"/>
</dbReference>
<dbReference type="SMART" id="SM00722">
    <property type="entry name" value="CASH"/>
    <property type="match status" value="3"/>
</dbReference>
<sequence length="2719" mass="303735">MNMKKYTGFVIGVLLLIIFQISYAENSDTYTLTIDSYKIKNIDNNSQLILIDGFNNGNSPGNPMLPYKQYDILLPLNCDLSSVKLEIVETEGCYINKTLNIPPAPPYVANIVNKTIISYGSNKNIKNGYNLDIYSVNKLYPSKPISIVHKGQLREAKLVRVVFTPVQYNPVEKKAYINKKVVFKISYNLLGTSSSTEKGYVMSPQTYKLLNNYNILNKNVLKETTLPNSNTNAIYDYVIVTTNDIVKYSSQLNNNNFVNYLKFKGYNPLIITEDDYGYETGQQRAINIRNWLRNHYLTYGIKYVLLIGNPDPDDPLNSSDSYGDIPMMMCYPRYGAGDDDEDCPTDYFYADLTGNWDSDGNGIYGDPNDTVDFYPEVFVGRIPVYNNDYGALDAILYKIMTYGNTYGDWRKNVMLPMAISNYENEDGYNRTDGRDLPKYLIENSLNQNGFSHYVMYERSGINPVPTTAPYYNAPINKSNVINEWNNGCGIVFWWGHGYHKIVYREIWVEDDGDGVPESNEMSWISFLNSYDTLKLNNDKPAITYQCSCSNGYPEDSDNLGYALLKRGAIATVSASRASWYKPGYWSPNGDPDNAEIGYEFVKRVVDGHPVGEALYLAKSSFRNNLDSCDIMNLMDFNLYGDPSLTINENSNYTPPNYYVINKLPYTIIQSGYYVLNTSCENLNTTAITIDADNVVLDGNGEVLDGYCADTYPTGIIVNGHKNITIKNLTVKEFWDGISLYSSSNNTITNVNASNNNHYGIRLDSSSNNTITNVNVSNNNDCGIFLDSSSNNTISNVNASNNNGSGIYLWDSSNNNTITDVIANNNKEGIRLVSSSNNTIYLNNLINNSENIGLYGSSNNTFHSPKPITYIYNGTNYTNYLGNYYSDYNGADSDKDGIGDTPYTIADGVYDQYPLIKPIENYIEVKYINKLPYKISQSGYYVLNTSCENLNTTAIIIDADNVVLDGNGKVLDGNHTKYTTPGICVEYYGIYIRNHKNITIKNLTVKEFYDGIFLWNSSNNIITNVSANNNNCGISLGSSSNNTITNNNFKNCGLDVYYSFNNTITNNTVNGKLLIYLENKENVVIDSSSNAGQVIAVNCKNITVKDVDLSNTTVGVEFLNVSKSKIINVNASNNNDCGIVLWISSNNTITNVNASNNEDGIVLLDSSDNNIIYLNNLINNSCNIEGWDSSNNILHSPEEITYIYNGNQYTNYLGNYYSDYNGTDNDGDGIGDTPYTKGGVYDQYPLINPVENYIIGNTTHETHEVKYINSLPYTITESGYYVLNTSCENLNTTAITIDADNVVLDGNGKVLDGDNTKYTIPGICVEYYGINITGHKNITIKNLTVKEFYEGIFLWNSSNNIITNVNASNNNDCGIHLGGSSNNNIITTVSANNNGWDGIHLYNSSNNIIYFNNLINNSENIGLWGSSSNNTFHSPKPITYTYNGNQYTNYLGNYYSDYNGNDSDGDGIGDTPYTNNGINDSYPLIKPVENYIIGNTTHETHEVKYINSLPYTINESGYYVLNTSCENLSGTAITIDADNVVLDGNGKVLDGVGKYNGIIVNGHKNVTIKNLTVKEFWRGICLDSSSNNTITNVNVDSNEDGIYLGSSSNNTITNVSASNNDWYGINLWISSNNTITNVNASDNNEYGILLYSSSNNTITDVIANNNIEGIHLDSSSNNNIITDVIANNNNESGIDLWISSNNTITNVSASNNEVGIYLDNSSNNNIIYLNNLINNKNSIMIRDSSNNTFHSPTPITYTYNGNQYTNYLGNYYSDYSGTDSNGDGIGDTPYTIADGVYDQYPLINPVKNYIIGNETTTTYIDLLGNLNYKIINETENATTFEITLTVTNNGNSNSGEFNTTIYINNNPVKTERLSLNAGESKEIKINYTTNSTNDIEIKAVIDTNNEVDEVDENNNIILKTIKFPDVGIAWTYIPTAVKINETKKLWFDLRKEGYGTVEANLTVKLDDKIIHNEKITFDEWYYDYIYKEIPITFNESGTHNITITITPIGTKDRNVADNTKTISVTVKEIKADIKEVYGLPYNNVLQADGEYWIDVYYNVSVPSYYTIKINTTKGIQIIGDSEKTRYTWRYGWTYFKIKAVDISNDENISIEIFDNNNKLLANKTLTGIKITDHPVEIKYSNITCTNSSANLTFMVFNTTKYDVDRHIEYMVMVGEQGRILKGIEYLAEYPHGCIEQTTSPMVASIYVKKYCEQNNISTNIDFDSMVNNGIERLTTGIRKPKVISNNEYAWGLWGSLYPKPIHTGYVLYGLTTANMSGYAVDMKYIENGARYLVHSQNSDGSWNTGYTYYMRDEFSSNALITISLAQTYNLTTNETLKQEIFNATNKSVRYLISQNIDKNNIYDLGFKAWALSEAYNMGINDSEVKDALNQTIKDIGNWINEHNNANVISLFRGTSSYSVYGVASESIAVASIGCQKAKDIIDNDEYITLNNMLINIYSRYGGSGWGSTKSTGLALRALTESGNATNTNNIQITVKVDGNKIDTITVNATNPKFIGKYYNNTLLTSGEHNITFEFSGDSKILCGVLMSQTTPYSIAIKSDGKDYIDPLAEDFNLTITTTKAIVGREFNATFTIINKDTEPIEVGILEIKLPKGMNYTNITKYMDLPYSIKFNSTTNETTLYIYPEIVNASSSLSITIPLNVTEENANDIEAVFYPMYNEETIAPAKATITVTPIRKMNIALPTGWTMDVEEKEDKTIITIK</sequence>
<dbReference type="GO" id="GO:0004197">
    <property type="term" value="F:cysteine-type endopeptidase activity"/>
    <property type="evidence" value="ECO:0007669"/>
    <property type="project" value="InterPro"/>
</dbReference>
<organism evidence="4">
    <name type="scientific">Methanotorris igneus (strain DSM 5666 / JCM 11834 / Kol 5)</name>
    <dbReference type="NCBI Taxonomy" id="880724"/>
    <lineage>
        <taxon>Archaea</taxon>
        <taxon>Methanobacteriati</taxon>
        <taxon>Methanobacteriota</taxon>
        <taxon>Methanomada group</taxon>
        <taxon>Methanococci</taxon>
        <taxon>Methanococcales</taxon>
        <taxon>Methanocaldococcaceae</taxon>
        <taxon>Methanotorris</taxon>
    </lineage>
</organism>
<reference evidence="3 4" key="1">
    <citation type="submission" date="2011-05" db="EMBL/GenBank/DDBJ databases">
        <title>Complete sequence of Methanotorris igneus Kol 5.</title>
        <authorList>
            <consortium name="US DOE Joint Genome Institute"/>
            <person name="Lucas S."/>
            <person name="Han J."/>
            <person name="Lapidus A."/>
            <person name="Cheng J.-F."/>
            <person name="Goodwin L."/>
            <person name="Pitluck S."/>
            <person name="Peters L."/>
            <person name="Mikhailova N."/>
            <person name="Chertkov O."/>
            <person name="Han C."/>
            <person name="Tapia R."/>
            <person name="Land M."/>
            <person name="Hauser L."/>
            <person name="Kyrpides N."/>
            <person name="Ivanova N."/>
            <person name="Pagani I."/>
            <person name="Sieprawska-Lupa M."/>
            <person name="Whitman W."/>
            <person name="Woyke T."/>
        </authorList>
    </citation>
    <scope>NUCLEOTIDE SEQUENCE [LARGE SCALE GENOMIC DNA]</scope>
    <source>
        <strain evidence="4">DSM 5666 / JCM 11834 / Kol 5</strain>
    </source>
</reference>
<dbReference type="Proteomes" id="UP000009227">
    <property type="component" value="Chromosome"/>
</dbReference>
<protein>
    <submittedName>
        <fullName evidence="3">Parallel beta-helix repeat protein</fullName>
    </submittedName>
</protein>
<dbReference type="Gene3D" id="1.50.10.20">
    <property type="match status" value="1"/>
</dbReference>
<dbReference type="Pfam" id="PF07705">
    <property type="entry name" value="CARDB"/>
    <property type="match status" value="1"/>
</dbReference>
<dbReference type="KEGG" id="mig:Metig_1436"/>
<dbReference type="Pfam" id="PF08126">
    <property type="entry name" value="Propeptide_C25"/>
    <property type="match status" value="1"/>
</dbReference>
<dbReference type="InterPro" id="IPR022441">
    <property type="entry name" value="Para_beta_helix_rpt-2"/>
</dbReference>
<dbReference type="GO" id="GO:0006508">
    <property type="term" value="P:proteolysis"/>
    <property type="evidence" value="ECO:0007669"/>
    <property type="project" value="InterPro"/>
</dbReference>
<feature type="domain" description="Carbohydrate-binding/sugar hydrolysis" evidence="2">
    <location>
        <begin position="1253"/>
        <end position="1423"/>
    </location>
</feature>
<keyword evidence="4" id="KW-1185">Reference proteome</keyword>
<dbReference type="InterPro" id="IPR012334">
    <property type="entry name" value="Pectin_lyas_fold"/>
</dbReference>
<gene>
    <name evidence="3" type="ordered locus">Metig_1436</name>
</gene>
<dbReference type="InterPro" id="IPR007742">
    <property type="entry name" value="NosD_dom"/>
</dbReference>
<dbReference type="InterPro" id="IPR013783">
    <property type="entry name" value="Ig-like_fold"/>
</dbReference>
<dbReference type="Pfam" id="PF07678">
    <property type="entry name" value="TED_complement"/>
    <property type="match status" value="1"/>
</dbReference>
<dbReference type="InterPro" id="IPR011626">
    <property type="entry name" value="Alpha-macroglobulin_TED"/>
</dbReference>
<evidence type="ECO:0000256" key="1">
    <source>
        <dbReference type="ARBA" id="ARBA00022737"/>
    </source>
</evidence>
<dbReference type="SUPFAM" id="SSF52129">
    <property type="entry name" value="Caspase-like"/>
    <property type="match status" value="1"/>
</dbReference>
<name>F6BAF8_METIK</name>
<accession>F6BAF8</accession>
<proteinExistence type="predicted"/>
<dbReference type="InterPro" id="IPR047565">
    <property type="entry name" value="Alpha-macroglob_thiol-ester_cl"/>
</dbReference>
<dbReference type="InterPro" id="IPR008930">
    <property type="entry name" value="Terpenoid_cyclase/PrenylTrfase"/>
</dbReference>
<dbReference type="HOGENOM" id="CLU_227230_0_0_2"/>
<dbReference type="InterPro" id="IPR029030">
    <property type="entry name" value="Caspase-like_dom_sf"/>
</dbReference>
<dbReference type="Gene3D" id="2.160.20.10">
    <property type="entry name" value="Single-stranded right-handed beta-helix, Pectin lyase-like"/>
    <property type="match status" value="4"/>
</dbReference>
<dbReference type="EMBL" id="CP002737">
    <property type="protein sequence ID" value="AEF96971.1"/>
    <property type="molecule type" value="Genomic_DNA"/>
</dbReference>
<dbReference type="Pfam" id="PF05048">
    <property type="entry name" value="NosD"/>
    <property type="match status" value="4"/>
</dbReference>
<evidence type="ECO:0000313" key="4">
    <source>
        <dbReference type="Proteomes" id="UP000009227"/>
    </source>
</evidence>
<dbReference type="STRING" id="880724.Metig_1436"/>
<keyword evidence="1" id="KW-0677">Repeat</keyword>